<accession>A0A645BXJ4</accession>
<reference evidence="1" key="1">
    <citation type="submission" date="2019-08" db="EMBL/GenBank/DDBJ databases">
        <authorList>
            <person name="Kucharzyk K."/>
            <person name="Murdoch R.W."/>
            <person name="Higgins S."/>
            <person name="Loffler F."/>
        </authorList>
    </citation>
    <scope>NUCLEOTIDE SEQUENCE</scope>
</reference>
<sequence>MQIQTEQGFQAQQIGLVLVLGLLDRSLELLIAQLAGQHFHLRGKPTLILGLHLLVLLQRQLKMHLLYLDVLCFHQEVVIQFGHISLNLSLGLRIGHLLDLVAEVVGVHLVFHCGVEC</sequence>
<dbReference type="AlphaFoldDB" id="A0A645BXJ4"/>
<evidence type="ECO:0000313" key="1">
    <source>
        <dbReference type="EMBL" id="MPM67833.1"/>
    </source>
</evidence>
<name>A0A645BXJ4_9ZZZZ</name>
<dbReference type="EMBL" id="VSSQ01021917">
    <property type="protein sequence ID" value="MPM67833.1"/>
    <property type="molecule type" value="Genomic_DNA"/>
</dbReference>
<proteinExistence type="predicted"/>
<protein>
    <submittedName>
        <fullName evidence="1">Uncharacterized protein</fullName>
    </submittedName>
</protein>
<organism evidence="1">
    <name type="scientific">bioreactor metagenome</name>
    <dbReference type="NCBI Taxonomy" id="1076179"/>
    <lineage>
        <taxon>unclassified sequences</taxon>
        <taxon>metagenomes</taxon>
        <taxon>ecological metagenomes</taxon>
    </lineage>
</organism>
<comment type="caution">
    <text evidence="1">The sequence shown here is derived from an EMBL/GenBank/DDBJ whole genome shotgun (WGS) entry which is preliminary data.</text>
</comment>
<gene>
    <name evidence="1" type="ORF">SDC9_114758</name>
</gene>